<comment type="similarity">
    <text evidence="2 5">Belongs to the Orn/Lys/Arg decarboxylase class-II family.</text>
</comment>
<dbReference type="PROSITE" id="PS00879">
    <property type="entry name" value="ODR_DC_2_2"/>
    <property type="match status" value="1"/>
</dbReference>
<comment type="cofactor">
    <cofactor evidence="1">
        <name>pyridoxal 5'-phosphate</name>
        <dbReference type="ChEBI" id="CHEBI:597326"/>
    </cofactor>
</comment>
<dbReference type="Pfam" id="PF02784">
    <property type="entry name" value="Orn_Arg_deC_N"/>
    <property type="match status" value="1"/>
</dbReference>
<dbReference type="Proteomes" id="UP001321473">
    <property type="component" value="Unassembled WGS sequence"/>
</dbReference>
<dbReference type="GO" id="GO:0005737">
    <property type="term" value="C:cytoplasm"/>
    <property type="evidence" value="ECO:0007669"/>
    <property type="project" value="TreeGrafter"/>
</dbReference>
<dbReference type="GO" id="GO:0004586">
    <property type="term" value="F:ornithine decarboxylase activity"/>
    <property type="evidence" value="ECO:0007669"/>
    <property type="project" value="TreeGrafter"/>
</dbReference>
<sequence length="462" mass="50970">MFGEQRALSPPKVEAGRHFHPLILTFHGSQCRSTGSLVTMYGEENGFSSVFIEEDISSVAQKVIDRKVYEEEAFFVCDVRDIQSNISLWQQQLPCVKPYYNVSCCSDLVVLRTLSARGVNFACGSKHEMQILLESGVGPDSMLYNSTTKCGSHLKYAEERGLRLMCFDSAAELARINDTNARLLLRLAMHDDSCQSFLNDQFGCSLEEATQLLRLAKTTHRIVVGVSFHMGEISVHDEAFVRTVQKARAVFDLGLQAGFPMTILDIGGGFPIASRKEEFVEVCRLVRLALGTYFPSSSGTTLIAEPGRFLVASAFTLVTKVVGKRKKGAVADGECEDYEEVFINESKYNSIPRDASHLKGMSLRPLVNVEKPRSVLTAFWAATSNPRDLIFDTQLFWPLQVNDWLLMDNVGAYSLVLACAFNGSGTPPVVYVASANDADMVKKALTAASVCSGYTQLERAIK</sequence>
<dbReference type="SUPFAM" id="SSF50621">
    <property type="entry name" value="Alanine racemase C-terminal domain-like"/>
    <property type="match status" value="1"/>
</dbReference>
<dbReference type="InterPro" id="IPR000183">
    <property type="entry name" value="Orn/DAP/Arg_de-COase"/>
</dbReference>
<dbReference type="GO" id="GO:0033387">
    <property type="term" value="P:putrescine biosynthetic process from arginine, via ornithine"/>
    <property type="evidence" value="ECO:0007669"/>
    <property type="project" value="TreeGrafter"/>
</dbReference>
<dbReference type="PANTHER" id="PTHR11482">
    <property type="entry name" value="ARGININE/DIAMINOPIMELATE/ORNITHINE DECARBOXYLASE"/>
    <property type="match status" value="1"/>
</dbReference>
<dbReference type="InterPro" id="IPR022644">
    <property type="entry name" value="De-COase2_N"/>
</dbReference>
<dbReference type="EMBL" id="JARKHS020032952">
    <property type="protein sequence ID" value="KAK8759522.1"/>
    <property type="molecule type" value="Genomic_DNA"/>
</dbReference>
<dbReference type="Gene3D" id="2.40.37.10">
    <property type="entry name" value="Lyase, Ornithine Decarboxylase, Chain A, domain 1"/>
    <property type="match status" value="1"/>
</dbReference>
<reference evidence="8 9" key="1">
    <citation type="journal article" date="2023" name="Arcadia Sci">
        <title>De novo assembly of a long-read Amblyomma americanum tick genome.</title>
        <authorList>
            <person name="Chou S."/>
            <person name="Poskanzer K.E."/>
            <person name="Rollins M."/>
            <person name="Thuy-Boun P.S."/>
        </authorList>
    </citation>
    <scope>NUCLEOTIDE SEQUENCE [LARGE SCALE GENOMIC DNA]</scope>
    <source>
        <strain evidence="8">F_SG_1</strain>
        <tissue evidence="8">Salivary glands</tissue>
    </source>
</reference>
<evidence type="ECO:0000259" key="6">
    <source>
        <dbReference type="Pfam" id="PF00278"/>
    </source>
</evidence>
<dbReference type="PANTHER" id="PTHR11482:SF6">
    <property type="entry name" value="ORNITHINE DECARBOXYLASE 1-RELATED"/>
    <property type="match status" value="1"/>
</dbReference>
<evidence type="ECO:0000259" key="7">
    <source>
        <dbReference type="Pfam" id="PF02784"/>
    </source>
</evidence>
<dbReference type="Pfam" id="PF00278">
    <property type="entry name" value="Orn_DAP_Arg_deC"/>
    <property type="match status" value="1"/>
</dbReference>
<gene>
    <name evidence="8" type="ORF">V5799_002842</name>
</gene>
<protein>
    <recommendedName>
        <fullName evidence="10">Ornithine decarboxylase</fullName>
    </recommendedName>
</protein>
<dbReference type="AlphaFoldDB" id="A0AAQ4DAN2"/>
<evidence type="ECO:0000256" key="3">
    <source>
        <dbReference type="ARBA" id="ARBA00022898"/>
    </source>
</evidence>
<dbReference type="InterPro" id="IPR029066">
    <property type="entry name" value="PLP-binding_barrel"/>
</dbReference>
<evidence type="ECO:0000313" key="8">
    <source>
        <dbReference type="EMBL" id="KAK8759522.1"/>
    </source>
</evidence>
<dbReference type="InterPro" id="IPR022657">
    <property type="entry name" value="De-COase2_CS"/>
</dbReference>
<evidence type="ECO:0000313" key="9">
    <source>
        <dbReference type="Proteomes" id="UP001321473"/>
    </source>
</evidence>
<evidence type="ECO:0000256" key="4">
    <source>
        <dbReference type="ARBA" id="ARBA00023239"/>
    </source>
</evidence>
<feature type="domain" description="Orn/DAP/Arg decarboxylase 2 N-terminal" evidence="7">
    <location>
        <begin position="80"/>
        <end position="312"/>
    </location>
</feature>
<dbReference type="InterPro" id="IPR009006">
    <property type="entry name" value="Ala_racemase/Decarboxylase_C"/>
</dbReference>
<accession>A0AAQ4DAN2</accession>
<evidence type="ECO:0000256" key="1">
    <source>
        <dbReference type="ARBA" id="ARBA00001933"/>
    </source>
</evidence>
<dbReference type="PRINTS" id="PR01179">
    <property type="entry name" value="ODADCRBXLASE"/>
</dbReference>
<keyword evidence="3" id="KW-0663">Pyridoxal phosphate</keyword>
<dbReference type="PRINTS" id="PR01182">
    <property type="entry name" value="ORNDCRBXLASE"/>
</dbReference>
<proteinExistence type="inferred from homology"/>
<evidence type="ECO:0008006" key="10">
    <source>
        <dbReference type="Google" id="ProtNLM"/>
    </source>
</evidence>
<dbReference type="InterPro" id="IPR002433">
    <property type="entry name" value="Orn_de-COase"/>
</dbReference>
<feature type="domain" description="Orn/DAP/Arg decarboxylase 2 C-terminal" evidence="6">
    <location>
        <begin position="75"/>
        <end position="411"/>
    </location>
</feature>
<dbReference type="InterPro" id="IPR022643">
    <property type="entry name" value="De-COase2_C"/>
</dbReference>
<keyword evidence="4" id="KW-0456">Lyase</keyword>
<evidence type="ECO:0000256" key="5">
    <source>
        <dbReference type="RuleBase" id="RU003737"/>
    </source>
</evidence>
<name>A0AAQ4DAN2_AMBAM</name>
<keyword evidence="9" id="KW-1185">Reference proteome</keyword>
<dbReference type="SUPFAM" id="SSF51419">
    <property type="entry name" value="PLP-binding barrel"/>
    <property type="match status" value="1"/>
</dbReference>
<comment type="caution">
    <text evidence="8">The sequence shown here is derived from an EMBL/GenBank/DDBJ whole genome shotgun (WGS) entry which is preliminary data.</text>
</comment>
<dbReference type="FunFam" id="3.20.20.10:FF:000008">
    <property type="entry name" value="Ornithine decarboxylase"/>
    <property type="match status" value="1"/>
</dbReference>
<organism evidence="8 9">
    <name type="scientific">Amblyomma americanum</name>
    <name type="common">Lone star tick</name>
    <dbReference type="NCBI Taxonomy" id="6943"/>
    <lineage>
        <taxon>Eukaryota</taxon>
        <taxon>Metazoa</taxon>
        <taxon>Ecdysozoa</taxon>
        <taxon>Arthropoda</taxon>
        <taxon>Chelicerata</taxon>
        <taxon>Arachnida</taxon>
        <taxon>Acari</taxon>
        <taxon>Parasitiformes</taxon>
        <taxon>Ixodida</taxon>
        <taxon>Ixodoidea</taxon>
        <taxon>Ixodidae</taxon>
        <taxon>Amblyomminae</taxon>
        <taxon>Amblyomma</taxon>
    </lineage>
</organism>
<dbReference type="Gene3D" id="3.20.20.10">
    <property type="entry name" value="Alanine racemase"/>
    <property type="match status" value="1"/>
</dbReference>
<evidence type="ECO:0000256" key="2">
    <source>
        <dbReference type="ARBA" id="ARBA00008872"/>
    </source>
</evidence>